<dbReference type="EMBL" id="CP104003">
    <property type="protein sequence ID" value="UWM54804.1"/>
    <property type="molecule type" value="Genomic_DNA"/>
</dbReference>
<dbReference type="GO" id="GO:0005737">
    <property type="term" value="C:cytoplasm"/>
    <property type="evidence" value="ECO:0007669"/>
    <property type="project" value="TreeGrafter"/>
</dbReference>
<dbReference type="GeneID" id="74940886"/>
<dbReference type="Pfam" id="PF05161">
    <property type="entry name" value="MOFRL"/>
    <property type="match status" value="1"/>
</dbReference>
<gene>
    <name evidence="3" type="ORF">N0B31_00650</name>
</gene>
<organism evidence="3 4">
    <name type="scientific">Salinirubellus salinus</name>
    <dbReference type="NCBI Taxonomy" id="1364945"/>
    <lineage>
        <taxon>Archaea</taxon>
        <taxon>Methanobacteriati</taxon>
        <taxon>Methanobacteriota</taxon>
        <taxon>Stenosarchaea group</taxon>
        <taxon>Halobacteria</taxon>
        <taxon>Halobacteriales</taxon>
        <taxon>Natronomonadaceae</taxon>
        <taxon>Salinirubellus</taxon>
    </lineage>
</organism>
<keyword evidence="4" id="KW-1185">Reference proteome</keyword>
<dbReference type="PANTHER" id="PTHR12227">
    <property type="entry name" value="GLYCERATE KINASE"/>
    <property type="match status" value="1"/>
</dbReference>
<evidence type="ECO:0000313" key="3">
    <source>
        <dbReference type="EMBL" id="UWM54804.1"/>
    </source>
</evidence>
<dbReference type="Proteomes" id="UP001057580">
    <property type="component" value="Chromosome"/>
</dbReference>
<dbReference type="InterPro" id="IPR037035">
    <property type="entry name" value="GK-like_C_sf"/>
</dbReference>
<protein>
    <submittedName>
        <fullName evidence="3">DUF4147 domain-containing protein</fullName>
    </submittedName>
</protein>
<proteinExistence type="predicted"/>
<dbReference type="InterPro" id="IPR039760">
    <property type="entry name" value="MOFRL_protein"/>
</dbReference>
<reference evidence="3" key="1">
    <citation type="submission" date="2022-09" db="EMBL/GenBank/DDBJ databases">
        <title>Diverse halophilic archaea isolated from saline environments.</title>
        <authorList>
            <person name="Cui H.-L."/>
        </authorList>
    </citation>
    <scope>NUCLEOTIDE SEQUENCE</scope>
    <source>
        <strain evidence="3">ZS-35-S2</strain>
    </source>
</reference>
<dbReference type="RefSeq" id="WP_260593794.1">
    <property type="nucleotide sequence ID" value="NZ_CP104003.1"/>
</dbReference>
<name>A0A9E7R3Y7_9EURY</name>
<dbReference type="InterPro" id="IPR038614">
    <property type="entry name" value="GK_N_sf"/>
</dbReference>
<dbReference type="KEGG" id="ssai:N0B31_00650"/>
<sequence>MFEARERHARSPAHETALACLEAGIEAAAPARAVERAVSLDGDALRVVDATYDLGAFDRVLVLGAGKATAALVRALEARLGDRLDGGRVVVDAPPDPPLARVEAAVGEHPVPGAGSVAGAERVLELAETCDERTLVLAAFTGGGSALLAAPVAGLALSDLRAVTGALLSAGAGVAEVNAVRKHCSAVKGGRLAGACAPATVVTLLVSDVVGDDPAVIASGPTVSDPTTFADALAVLDRYGVEAPAVRAHLERGRDGEVAETPTPGAPAFDRTATHLLASGRTALEAARETAAERGYATCLLSASVEGEAREAGRFHAAIARETAERGDPVAPPAVLLSAGECTVTVRGDGTGGPNAEFALGAALDLAELPDGVVVGSADTDGRDGSTAAAGALVDARTVEDLPEARAALAANDSYGYLDGRGALLRTGRTGTNVNDLRVVVVHPPADDAGSGV</sequence>
<feature type="domain" description="MOFRL-associated" evidence="2">
    <location>
        <begin position="17"/>
        <end position="251"/>
    </location>
</feature>
<feature type="domain" description="MOFRL" evidence="1">
    <location>
        <begin position="335"/>
        <end position="436"/>
    </location>
</feature>
<dbReference type="InterPro" id="IPR007835">
    <property type="entry name" value="MOFRL"/>
</dbReference>
<dbReference type="Gene3D" id="3.40.1480.10">
    <property type="entry name" value="MOFRL domain"/>
    <property type="match status" value="1"/>
</dbReference>
<dbReference type="Pfam" id="PF13660">
    <property type="entry name" value="DUF4147"/>
    <property type="match status" value="1"/>
</dbReference>
<dbReference type="Gene3D" id="3.40.50.10180">
    <property type="entry name" value="Glycerate kinase, MOFRL-like N-terminal domain"/>
    <property type="match status" value="1"/>
</dbReference>
<evidence type="ECO:0000259" key="1">
    <source>
        <dbReference type="Pfam" id="PF05161"/>
    </source>
</evidence>
<dbReference type="InterPro" id="IPR025286">
    <property type="entry name" value="MOFRL_assoc_dom"/>
</dbReference>
<dbReference type="PANTHER" id="PTHR12227:SF0">
    <property type="entry name" value="GLYCERATE KINASE"/>
    <property type="match status" value="1"/>
</dbReference>
<evidence type="ECO:0000313" key="4">
    <source>
        <dbReference type="Proteomes" id="UP001057580"/>
    </source>
</evidence>
<accession>A0A9E7R3Y7</accession>
<evidence type="ECO:0000259" key="2">
    <source>
        <dbReference type="Pfam" id="PF13660"/>
    </source>
</evidence>
<dbReference type="AlphaFoldDB" id="A0A9E7R3Y7"/>
<dbReference type="GO" id="GO:0008887">
    <property type="term" value="F:glycerate kinase activity"/>
    <property type="evidence" value="ECO:0007669"/>
    <property type="project" value="InterPro"/>
</dbReference>
<dbReference type="SUPFAM" id="SSF82544">
    <property type="entry name" value="GckA/TtuD-like"/>
    <property type="match status" value="1"/>
</dbReference>